<name>A0A430AQG5_9ENTE</name>
<feature type="compositionally biased region" description="Polar residues" evidence="1">
    <location>
        <begin position="549"/>
        <end position="578"/>
    </location>
</feature>
<feature type="compositionally biased region" description="Basic and acidic residues" evidence="1">
    <location>
        <begin position="619"/>
        <end position="629"/>
    </location>
</feature>
<gene>
    <name evidence="4" type="ORF">CBF28_13720</name>
</gene>
<feature type="compositionally biased region" description="Basic and acidic residues" evidence="1">
    <location>
        <begin position="505"/>
        <end position="516"/>
    </location>
</feature>
<feature type="compositionally biased region" description="Gly residues" evidence="1">
    <location>
        <begin position="438"/>
        <end position="451"/>
    </location>
</feature>
<accession>A0A430AQG5</accession>
<evidence type="ECO:0000259" key="3">
    <source>
        <dbReference type="Pfam" id="PF26635"/>
    </source>
</evidence>
<dbReference type="OrthoDB" id="1938921at2"/>
<proteinExistence type="predicted"/>
<dbReference type="AlphaFoldDB" id="A0A430AQG5"/>
<keyword evidence="2" id="KW-1133">Transmembrane helix</keyword>
<dbReference type="NCBIfam" id="NF045890">
    <property type="entry name" value="conj_pls20_p028"/>
    <property type="match status" value="1"/>
</dbReference>
<evidence type="ECO:0000313" key="4">
    <source>
        <dbReference type="EMBL" id="RSU10371.1"/>
    </source>
</evidence>
<evidence type="ECO:0000313" key="5">
    <source>
        <dbReference type="Proteomes" id="UP000288028"/>
    </source>
</evidence>
<evidence type="ECO:0000256" key="1">
    <source>
        <dbReference type="SAM" id="MobiDB-lite"/>
    </source>
</evidence>
<evidence type="ECO:0000256" key="2">
    <source>
        <dbReference type="SAM" id="Phobius"/>
    </source>
</evidence>
<keyword evidence="5" id="KW-1185">Reference proteome</keyword>
<feature type="transmembrane region" description="Helical" evidence="2">
    <location>
        <begin position="254"/>
        <end position="275"/>
    </location>
</feature>
<feature type="compositionally biased region" description="Polar residues" evidence="1">
    <location>
        <begin position="488"/>
        <end position="504"/>
    </location>
</feature>
<organism evidence="4 5">
    <name type="scientific">Vagococcus carniphilus</name>
    <dbReference type="NCBI Taxonomy" id="218144"/>
    <lineage>
        <taxon>Bacteria</taxon>
        <taxon>Bacillati</taxon>
        <taxon>Bacillota</taxon>
        <taxon>Bacilli</taxon>
        <taxon>Lactobacillales</taxon>
        <taxon>Enterococcaceae</taxon>
        <taxon>Vagococcus</taxon>
    </lineage>
</organism>
<feature type="transmembrane region" description="Helical" evidence="2">
    <location>
        <begin position="118"/>
        <end position="139"/>
    </location>
</feature>
<feature type="compositionally biased region" description="Polar residues" evidence="1">
    <location>
        <begin position="517"/>
        <end position="535"/>
    </location>
</feature>
<feature type="region of interest" description="Disordered" evidence="1">
    <location>
        <begin position="438"/>
        <end position="629"/>
    </location>
</feature>
<dbReference type="EMBL" id="NGKB01000018">
    <property type="protein sequence ID" value="RSU10371.1"/>
    <property type="molecule type" value="Genomic_DNA"/>
</dbReference>
<reference evidence="4 5" key="1">
    <citation type="submission" date="2017-05" db="EMBL/GenBank/DDBJ databases">
        <title>Vagococcus spp. assemblies.</title>
        <authorList>
            <person name="Gulvik C.A."/>
        </authorList>
    </citation>
    <scope>NUCLEOTIDE SEQUENCE [LARGE SCALE GENOMIC DNA]</scope>
    <source>
        <strain evidence="4 5">SS1714</strain>
    </source>
</reference>
<dbReference type="Pfam" id="PF26635">
    <property type="entry name" value="DUF8208"/>
    <property type="match status" value="1"/>
</dbReference>
<dbReference type="RefSeq" id="WP_126796184.1">
    <property type="nucleotide sequence ID" value="NZ_CP060721.1"/>
</dbReference>
<dbReference type="InterPro" id="IPR058066">
    <property type="entry name" value="pXO2-14_N"/>
</dbReference>
<comment type="caution">
    <text evidence="4">The sequence shown here is derived from an EMBL/GenBank/DDBJ whole genome shotgun (WGS) entry which is preliminary data.</text>
</comment>
<dbReference type="Proteomes" id="UP000288028">
    <property type="component" value="Unassembled WGS sequence"/>
</dbReference>
<feature type="transmembrane region" description="Helical" evidence="2">
    <location>
        <begin position="82"/>
        <end position="106"/>
    </location>
</feature>
<feature type="transmembrane region" description="Helical" evidence="2">
    <location>
        <begin position="312"/>
        <end position="333"/>
    </location>
</feature>
<dbReference type="InterPro" id="IPR058521">
    <property type="entry name" value="DUF8208"/>
</dbReference>
<protein>
    <recommendedName>
        <fullName evidence="3">DUF8208 domain-containing protein</fullName>
    </recommendedName>
</protein>
<keyword evidence="2" id="KW-0472">Membrane</keyword>
<feature type="compositionally biased region" description="Polar residues" evidence="1">
    <location>
        <begin position="592"/>
        <end position="607"/>
    </location>
</feature>
<dbReference type="GeneID" id="95582071"/>
<sequence>MISQITSFFSSNTLVLAALSDSDIISMQTKFQEDLHIVKFWFAVLRDIGWSIIYQLLKLLDVLDSGGKAVSNLMDFFRSKEFVTFIAKYEFVTWALAGLGILFLFYKLSSTKKREVDTILNNTLIAISMMIALPMLMAYGADLFKLGRDFETATTPTSLTIAQNNITDVYKIDKEGWSKPNVPVNDIKNKDDLRYIDMSEVVDTGGWFFDNSPLSDKGKDVLSKKTVKINNEKVLAKLDSKFFGMDEGYFRYSWHPFIMTTEILIFLFIALFFMFKFSYLALNQAILLGFFNATAFTDLHSGKRNMLILDKIKAIFIVAYFMFFMQSVLNIYFQYINAQDLNAVWSIIAKLGGAFLCMQGPDFIEQIFGIEGGSGNMAQTFMAMKQGADGIGSMVRGAGNAVKGAVSGTASAMGNVGKGGLYGGSAMKGIFDGLSGGNKKGNSPLGGGSKDNGGTEDTPLNPTSSNDEKDNPLSNKETGGKSDGNGMTKPSTGNNEEQSLNPLNSKDDSSSNKEQNDSQSKPMSEQGGQNDSHNPLSEPGGETGGHQPLSEQDGQSDNHQPLSSTQNEGKNESGNQQQSRKDDTVQDVVRQGINNKRTQINQSNTMKKANRIYDVSRNTVKEMKGRDKK</sequence>
<keyword evidence="2" id="KW-0812">Transmembrane</keyword>
<feature type="domain" description="DUF8208" evidence="3">
    <location>
        <begin position="40"/>
        <end position="384"/>
    </location>
</feature>